<feature type="domain" description="EGF-like" evidence="6">
    <location>
        <begin position="934"/>
        <end position="971"/>
    </location>
</feature>
<dbReference type="SMART" id="SM00181">
    <property type="entry name" value="EGF"/>
    <property type="match status" value="7"/>
</dbReference>
<dbReference type="AlphaFoldDB" id="A0A2J7QCN6"/>
<dbReference type="FunCoup" id="A0A2J7QCN6">
    <property type="interactions" value="22"/>
</dbReference>
<dbReference type="PANTHER" id="PTHR15036">
    <property type="entry name" value="PIKACHURIN-LIKE PROTEIN"/>
    <property type="match status" value="1"/>
</dbReference>
<dbReference type="FunFam" id="2.10.25.10:FF:000340">
    <property type="entry name" value="Terribly reduced optic lobes, isoform AT"/>
    <property type="match status" value="1"/>
</dbReference>
<feature type="domain" description="Laminin G" evidence="5">
    <location>
        <begin position="976"/>
        <end position="1163"/>
    </location>
</feature>
<dbReference type="SUPFAM" id="SSF49899">
    <property type="entry name" value="Concanavalin A-like lectins/glucanases"/>
    <property type="match status" value="4"/>
</dbReference>
<comment type="caution">
    <text evidence="4">Lacks conserved residue(s) required for the propagation of feature annotation.</text>
</comment>
<evidence type="ECO:0000256" key="2">
    <source>
        <dbReference type="ARBA" id="ARBA00022737"/>
    </source>
</evidence>
<protein>
    <recommendedName>
        <fullName evidence="9">Protein eyes shut</fullName>
    </recommendedName>
</protein>
<evidence type="ECO:0000256" key="3">
    <source>
        <dbReference type="ARBA" id="ARBA00023157"/>
    </source>
</evidence>
<dbReference type="GO" id="GO:0030154">
    <property type="term" value="P:cell differentiation"/>
    <property type="evidence" value="ECO:0007669"/>
    <property type="project" value="UniProtKB-ARBA"/>
</dbReference>
<keyword evidence="2" id="KW-0677">Repeat</keyword>
<dbReference type="InterPro" id="IPR001881">
    <property type="entry name" value="EGF-like_Ca-bd_dom"/>
</dbReference>
<dbReference type="GO" id="GO:0048513">
    <property type="term" value="P:animal organ development"/>
    <property type="evidence" value="ECO:0007669"/>
    <property type="project" value="UniProtKB-ARBA"/>
</dbReference>
<dbReference type="Pfam" id="PF02210">
    <property type="entry name" value="Laminin_G_2"/>
    <property type="match status" value="4"/>
</dbReference>
<evidence type="ECO:0000313" key="7">
    <source>
        <dbReference type="EMBL" id="PNF26337.1"/>
    </source>
</evidence>
<feature type="domain" description="Laminin G" evidence="5">
    <location>
        <begin position="716"/>
        <end position="905"/>
    </location>
</feature>
<keyword evidence="8" id="KW-1185">Reference proteome</keyword>
<organism evidence="7 8">
    <name type="scientific">Cryptotermes secundus</name>
    <dbReference type="NCBI Taxonomy" id="105785"/>
    <lineage>
        <taxon>Eukaryota</taxon>
        <taxon>Metazoa</taxon>
        <taxon>Ecdysozoa</taxon>
        <taxon>Arthropoda</taxon>
        <taxon>Hexapoda</taxon>
        <taxon>Insecta</taxon>
        <taxon>Pterygota</taxon>
        <taxon>Neoptera</taxon>
        <taxon>Polyneoptera</taxon>
        <taxon>Dictyoptera</taxon>
        <taxon>Blattodea</taxon>
        <taxon>Blattoidea</taxon>
        <taxon>Termitoidae</taxon>
        <taxon>Kalotermitidae</taxon>
        <taxon>Cryptotermitinae</taxon>
        <taxon>Cryptotermes</taxon>
    </lineage>
</organism>
<dbReference type="GO" id="GO:0016020">
    <property type="term" value="C:membrane"/>
    <property type="evidence" value="ECO:0007669"/>
    <property type="project" value="UniProtKB-SubCell"/>
</dbReference>
<dbReference type="PROSITE" id="PS50025">
    <property type="entry name" value="LAM_G_DOMAIN"/>
    <property type="match status" value="4"/>
</dbReference>
<dbReference type="InterPro" id="IPR013320">
    <property type="entry name" value="ConA-like_dom_sf"/>
</dbReference>
<dbReference type="SMART" id="SM00179">
    <property type="entry name" value="EGF_CA"/>
    <property type="match status" value="5"/>
</dbReference>
<dbReference type="Pfam" id="PF00008">
    <property type="entry name" value="EGF"/>
    <property type="match status" value="3"/>
</dbReference>
<dbReference type="OrthoDB" id="283575at2759"/>
<comment type="caution">
    <text evidence="7">The sequence shown here is derived from an EMBL/GenBank/DDBJ whole genome shotgun (WGS) entry which is preliminary data.</text>
</comment>
<feature type="domain" description="EGF-like" evidence="6">
    <location>
        <begin position="305"/>
        <end position="338"/>
    </location>
</feature>
<feature type="domain" description="EGF-like" evidence="6">
    <location>
        <begin position="570"/>
        <end position="606"/>
    </location>
</feature>
<proteinExistence type="predicted"/>
<dbReference type="SMART" id="SM00282">
    <property type="entry name" value="LamG"/>
    <property type="match status" value="4"/>
</dbReference>
<feature type="disulfide bond" evidence="4">
    <location>
        <begin position="636"/>
        <end position="645"/>
    </location>
</feature>
<feature type="disulfide bond" evidence="4">
    <location>
        <begin position="368"/>
        <end position="377"/>
    </location>
</feature>
<dbReference type="PANTHER" id="PTHR15036:SF85">
    <property type="entry name" value="SP2353, ISOFORM A"/>
    <property type="match status" value="1"/>
</dbReference>
<dbReference type="PROSITE" id="PS00022">
    <property type="entry name" value="EGF_1"/>
    <property type="match status" value="6"/>
</dbReference>
<dbReference type="InParanoid" id="A0A2J7QCN6"/>
<dbReference type="GO" id="GO:0009653">
    <property type="term" value="P:anatomical structure morphogenesis"/>
    <property type="evidence" value="ECO:0007669"/>
    <property type="project" value="UniProtKB-ARBA"/>
</dbReference>
<dbReference type="PROSITE" id="PS01186">
    <property type="entry name" value="EGF_2"/>
    <property type="match status" value="3"/>
</dbReference>
<dbReference type="STRING" id="105785.A0A2J7QCN6"/>
<dbReference type="FunFam" id="2.10.25.10:FF:000699">
    <property type="entry name" value="Uncharacterized protein, isoform C"/>
    <property type="match status" value="1"/>
</dbReference>
<dbReference type="Gene3D" id="2.60.120.200">
    <property type="match status" value="4"/>
</dbReference>
<sequence>MMDPFLIHNDIVSPQKRWVTQQALADRQMVALVLSCELQKIYETQNYGTFLCSAHGQVCDHVMLLDMDINLCKLHYGKALFSYCAESVPLVCLQLIKSYTASRSSLCVCRFGWEGALCQERVGIKVAAFTGQSYLSHRLTNSTGTHIQVTARTMAPTGILLYAHLTPDMYMYLYLKDGLLKFQFSCGIQTMLFSEVQFHVNNGFDIAIQALLELLPPDGDTGRCAASVHINNTLVMSGEQMASTATHIRANSWLHLAGIPPHFLVPDEAPLTIGFTGCMQALQIDNKTRNVFRDASDGYDVTECSSLACLSNPCFGSATCVEHKDKWSCKCPSGFVGVTCERSVCEDNPCQFGSTCVPYPGTGFLCLCPLGKHGIYCEHDLEIGQPSFSSSVGGLASYAAYPIPGAIHNSMEIKFKFIPSTVEQIALMVFVGQDGFHDSRADHLSVSFIKGYVVLTWNLGSGPRRIFTPRPITQRGNRSHTVRLGRIGQVAWLMVDNLQNVSSRSPGRLSQLNTRSMLYLGKNFSILPHDLPLHSGFSGCLFDVELRAGRIAVALQRTQPATGRSVGQCGTSECHEHACQHGGACLHHGATYTCLCPEGWYGPTCAINFNPCDSMRHNCSSGATCVPLSAGYECDCPLGKAGKYCERDVPRTGGYLSVSHHAGPGSIQEPSMWDLGWTFASKYFGLLICTPQCFCNSHSEAEFHKYFCYISDEALSDVALSGIRSYLSLPPVEFHHQHTSIDIEVRPLYDRGLLLFVGNRDGNSFLSLSLQGGVLELRLASGKLRKRGEPIVVRGGRMLAIGEWHRVLAGHYGRRIFLRVDGILHSAGMLPGEMLPSSGNPLYLGGVPDLSELPLGSVSGLPVPFRGCIRQLSLNWQRTALDHDHILAARNIADCDGTRCGGDTCEHGGSCWLDKHHVPHCTCLQEYTGQRCETQVSCMDHVCRNNGRCVNDTTFAARCHCPLGWGGDFCEVAVKLGSPHFAGNSYLVVEKAVRVARSAEGGPQEGVDISFLYLNFSTAELDGMIMWSAKDEEFIGVGTDRGLLKLVWGWNGPKDNKVLIPGASVADGEWHNLILSLSPANITLWMDNMLVHSKSEQEHQNSKPLTTDGIFYLGGFPGEKSVKEETSGHFMSTFSGCIKEFAWMEDAVITDFSRYRGENIGSCDFL</sequence>
<dbReference type="Pfam" id="PF12661">
    <property type="entry name" value="hEGF"/>
    <property type="match status" value="1"/>
</dbReference>
<dbReference type="Proteomes" id="UP000235965">
    <property type="component" value="Unassembled WGS sequence"/>
</dbReference>
<keyword evidence="3 4" id="KW-1015">Disulfide bond</keyword>
<feature type="domain" description="EGF-like" evidence="6">
    <location>
        <begin position="608"/>
        <end position="646"/>
    </location>
</feature>
<feature type="domain" description="Laminin G" evidence="5">
    <location>
        <begin position="385"/>
        <end position="569"/>
    </location>
</feature>
<reference evidence="7 8" key="1">
    <citation type="submission" date="2017-12" db="EMBL/GenBank/DDBJ databases">
        <title>Hemimetabolous genomes reveal molecular basis of termite eusociality.</title>
        <authorList>
            <person name="Harrison M.C."/>
            <person name="Jongepier E."/>
            <person name="Robertson H.M."/>
            <person name="Arning N."/>
            <person name="Bitard-Feildel T."/>
            <person name="Chao H."/>
            <person name="Childers C.P."/>
            <person name="Dinh H."/>
            <person name="Doddapaneni H."/>
            <person name="Dugan S."/>
            <person name="Gowin J."/>
            <person name="Greiner C."/>
            <person name="Han Y."/>
            <person name="Hu H."/>
            <person name="Hughes D.S.T."/>
            <person name="Huylmans A.-K."/>
            <person name="Kemena C."/>
            <person name="Kremer L.P.M."/>
            <person name="Lee S.L."/>
            <person name="Lopez-Ezquerra A."/>
            <person name="Mallet L."/>
            <person name="Monroy-Kuhn J.M."/>
            <person name="Moser A."/>
            <person name="Murali S.C."/>
            <person name="Muzny D.M."/>
            <person name="Otani S."/>
            <person name="Piulachs M.-D."/>
            <person name="Poelchau M."/>
            <person name="Qu J."/>
            <person name="Schaub F."/>
            <person name="Wada-Katsumata A."/>
            <person name="Worley K.C."/>
            <person name="Xie Q."/>
            <person name="Ylla G."/>
            <person name="Poulsen M."/>
            <person name="Gibbs R.A."/>
            <person name="Schal C."/>
            <person name="Richards S."/>
            <person name="Belles X."/>
            <person name="Korb J."/>
            <person name="Bornberg-Bauer E."/>
        </authorList>
    </citation>
    <scope>NUCLEOTIDE SEQUENCE [LARGE SCALE GENOMIC DNA]</scope>
    <source>
        <tissue evidence="7">Whole body</tissue>
    </source>
</reference>
<gene>
    <name evidence="7" type="ORF">B7P43_G01769</name>
</gene>
<dbReference type="Gene3D" id="2.10.25.10">
    <property type="entry name" value="Laminin"/>
    <property type="match status" value="6"/>
</dbReference>
<feature type="domain" description="Laminin G" evidence="5">
    <location>
        <begin position="124"/>
        <end position="309"/>
    </location>
</feature>
<evidence type="ECO:0000259" key="5">
    <source>
        <dbReference type="PROSITE" id="PS50025"/>
    </source>
</evidence>
<dbReference type="CDD" id="cd00110">
    <property type="entry name" value="LamG"/>
    <property type="match status" value="4"/>
</dbReference>
<evidence type="ECO:0000256" key="1">
    <source>
        <dbReference type="ARBA" id="ARBA00022536"/>
    </source>
</evidence>
<feature type="domain" description="EGF-like" evidence="6">
    <location>
        <begin position="341"/>
        <end position="378"/>
    </location>
</feature>
<dbReference type="SUPFAM" id="SSF57196">
    <property type="entry name" value="EGF/Laminin"/>
    <property type="match status" value="3"/>
</dbReference>
<dbReference type="InterPro" id="IPR050372">
    <property type="entry name" value="Neurexin-related_CASP"/>
</dbReference>
<evidence type="ECO:0000313" key="8">
    <source>
        <dbReference type="Proteomes" id="UP000235965"/>
    </source>
</evidence>
<evidence type="ECO:0000256" key="4">
    <source>
        <dbReference type="PROSITE-ProRule" id="PRU00076"/>
    </source>
</evidence>
<dbReference type="InterPro" id="IPR013032">
    <property type="entry name" value="EGF-like_CS"/>
</dbReference>
<feature type="disulfide bond" evidence="4">
    <location>
        <begin position="961"/>
        <end position="970"/>
    </location>
</feature>
<keyword evidence="1 4" id="KW-0245">EGF-like domain</keyword>
<accession>A0A2J7QCN6</accession>
<dbReference type="EMBL" id="NEVH01016288">
    <property type="protein sequence ID" value="PNF26337.1"/>
    <property type="molecule type" value="Genomic_DNA"/>
</dbReference>
<dbReference type="InterPro" id="IPR000742">
    <property type="entry name" value="EGF"/>
</dbReference>
<dbReference type="PROSITE" id="PS50026">
    <property type="entry name" value="EGF_3"/>
    <property type="match status" value="6"/>
</dbReference>
<feature type="disulfide bond" evidence="4">
    <location>
        <begin position="923"/>
        <end position="932"/>
    </location>
</feature>
<dbReference type="InterPro" id="IPR001791">
    <property type="entry name" value="Laminin_G"/>
</dbReference>
<evidence type="ECO:0008006" key="9">
    <source>
        <dbReference type="Google" id="ProtNLM"/>
    </source>
</evidence>
<dbReference type="GO" id="GO:0005509">
    <property type="term" value="F:calcium ion binding"/>
    <property type="evidence" value="ECO:0007669"/>
    <property type="project" value="InterPro"/>
</dbReference>
<feature type="domain" description="EGF-like" evidence="6">
    <location>
        <begin position="896"/>
        <end position="933"/>
    </location>
</feature>
<name>A0A2J7QCN6_9NEOP</name>
<dbReference type="CDD" id="cd00054">
    <property type="entry name" value="EGF_CA"/>
    <property type="match status" value="5"/>
</dbReference>
<feature type="disulfide bond" evidence="4">
    <location>
        <begin position="596"/>
        <end position="605"/>
    </location>
</feature>
<evidence type="ECO:0000259" key="6">
    <source>
        <dbReference type="PROSITE" id="PS50026"/>
    </source>
</evidence>